<dbReference type="EMBL" id="CM047747">
    <property type="protein sequence ID" value="KAJ0017373.1"/>
    <property type="molecule type" value="Genomic_DNA"/>
</dbReference>
<keyword evidence="2" id="KW-1185">Reference proteome</keyword>
<dbReference type="Proteomes" id="UP001163603">
    <property type="component" value="Chromosome 12"/>
</dbReference>
<name>A0ACC0XG47_9ROSI</name>
<proteinExistence type="predicted"/>
<protein>
    <submittedName>
        <fullName evidence="1">Uncharacterized protein</fullName>
    </submittedName>
</protein>
<evidence type="ECO:0000313" key="2">
    <source>
        <dbReference type="Proteomes" id="UP001163603"/>
    </source>
</evidence>
<reference evidence="2" key="1">
    <citation type="journal article" date="2023" name="G3 (Bethesda)">
        <title>Genome assembly and association tests identify interacting loci associated with vigor, precocity, and sex in interspecific pistachio rootstocks.</title>
        <authorList>
            <person name="Palmer W."/>
            <person name="Jacygrad E."/>
            <person name="Sagayaradj S."/>
            <person name="Cavanaugh K."/>
            <person name="Han R."/>
            <person name="Bertier L."/>
            <person name="Beede B."/>
            <person name="Kafkas S."/>
            <person name="Golino D."/>
            <person name="Preece J."/>
            <person name="Michelmore R."/>
        </authorList>
    </citation>
    <scope>NUCLEOTIDE SEQUENCE [LARGE SCALE GENOMIC DNA]</scope>
</reference>
<organism evidence="1 2">
    <name type="scientific">Pistacia integerrima</name>
    <dbReference type="NCBI Taxonomy" id="434235"/>
    <lineage>
        <taxon>Eukaryota</taxon>
        <taxon>Viridiplantae</taxon>
        <taxon>Streptophyta</taxon>
        <taxon>Embryophyta</taxon>
        <taxon>Tracheophyta</taxon>
        <taxon>Spermatophyta</taxon>
        <taxon>Magnoliopsida</taxon>
        <taxon>eudicotyledons</taxon>
        <taxon>Gunneridae</taxon>
        <taxon>Pentapetalae</taxon>
        <taxon>rosids</taxon>
        <taxon>malvids</taxon>
        <taxon>Sapindales</taxon>
        <taxon>Anacardiaceae</taxon>
        <taxon>Pistacia</taxon>
    </lineage>
</organism>
<gene>
    <name evidence="1" type="ORF">Pint_09455</name>
</gene>
<sequence>MNKLNLEELKSSLLFNPDPVVLELNRLQNHLKEKDREFGVAQCEIKALRATDVLKDKAIEELRNEVKKLDEKLTVTENLLEHKNLEIKKLTNEKRDALAAQYAAEAALRRVHANLKDDDSVPIESILAPLEAEVKMYKNEVAALQEDKKALERLTKSKESALLEAEKILRSALERALIEENRILEKTNRQKVLEVEKLSQSIKELEEAVLAGGAAANAVRDFKRQISELNEEKRILERELARVKVSANRVATVVANEWKDENDKVMPVRQWLEERRLMQAEMQRLKDKLAISERTAKAEAQLKDKLKLRLNTLEEGLKNLSSFSVNPNLFCGSPKTEKSSNILGFLTSNGGLRKRSTSQPRASTVNRSSLLQQPNIENGTVSATGGLKTADNLKRRENMLRKSMWPSRSKVVDSSGKENTEVKENTNTNFDKFKDDDTTVPAEVRNRTGGGGLEDSQNNKGNGNPDREDMVSGFLYDRLQKEVINLRKFCEAKESSLNAKDEEIKMLMKKVDALTKSMEIESKKVKREAAAREKEATSMKLEDTKKTRSMSSSRRLGNQSTLKVPWLGEVEAFRIRLIYYPCRAIVSDFQCKYGLLYW</sequence>
<accession>A0ACC0XG47</accession>
<comment type="caution">
    <text evidence="1">The sequence shown here is derived from an EMBL/GenBank/DDBJ whole genome shotgun (WGS) entry which is preliminary data.</text>
</comment>
<evidence type="ECO:0000313" key="1">
    <source>
        <dbReference type="EMBL" id="KAJ0017373.1"/>
    </source>
</evidence>